<feature type="active site" description="Proton acceptor" evidence="7">
    <location>
        <position position="133"/>
    </location>
</feature>
<dbReference type="InterPro" id="IPR026590">
    <property type="entry name" value="Ssirtuin_cat_dom"/>
</dbReference>
<evidence type="ECO:0000256" key="3">
    <source>
        <dbReference type="ARBA" id="ARBA00022723"/>
    </source>
</evidence>
<dbReference type="PROSITE" id="PS50305">
    <property type="entry name" value="SIRTUIN"/>
    <property type="match status" value="1"/>
</dbReference>
<keyword evidence="2" id="KW-0808">Transferase</keyword>
<evidence type="ECO:0000256" key="1">
    <source>
        <dbReference type="ARBA" id="ARBA00012928"/>
    </source>
</evidence>
<organism evidence="9 10">
    <name type="scientific">Brachionus calyciflorus</name>
    <dbReference type="NCBI Taxonomy" id="104777"/>
    <lineage>
        <taxon>Eukaryota</taxon>
        <taxon>Metazoa</taxon>
        <taxon>Spiralia</taxon>
        <taxon>Gnathifera</taxon>
        <taxon>Rotifera</taxon>
        <taxon>Eurotatoria</taxon>
        <taxon>Monogononta</taxon>
        <taxon>Pseudotrocha</taxon>
        <taxon>Ploima</taxon>
        <taxon>Brachionidae</taxon>
        <taxon>Brachionus</taxon>
    </lineage>
</organism>
<dbReference type="GO" id="GO:0046872">
    <property type="term" value="F:metal ion binding"/>
    <property type="evidence" value="ECO:0007669"/>
    <property type="project" value="UniProtKB-KW"/>
</dbReference>
<keyword evidence="10" id="KW-1185">Reference proteome</keyword>
<dbReference type="GO" id="GO:0003714">
    <property type="term" value="F:transcription corepressor activity"/>
    <property type="evidence" value="ECO:0007669"/>
    <property type="project" value="TreeGrafter"/>
</dbReference>
<dbReference type="InterPro" id="IPR050134">
    <property type="entry name" value="NAD-dep_sirtuin_deacylases"/>
</dbReference>
<evidence type="ECO:0000256" key="4">
    <source>
        <dbReference type="ARBA" id="ARBA00022833"/>
    </source>
</evidence>
<feature type="binding site" evidence="7">
    <location>
        <position position="144"/>
    </location>
    <ligand>
        <name>Zn(2+)</name>
        <dbReference type="ChEBI" id="CHEBI:29105"/>
    </ligand>
</feature>
<sequence length="311" mass="34575">MSLDYASSLSPYPNKGVLGLPEIADSNELVSKKCDTLYELIQKSNHIVVITGAGLSTSCGIPDFRGPKGVWTLEKKGLKPDLSIAFDDATPSFAHYALNELCKIGKIQFVISQNIDGLHMKSGLAINRLAEVHGNMFVQKCNLCHSKYLMKKCTPTIGLKPTGIKCSKEKTKGFCRGNLFDTILDWEDELPNEEMSKSELNCKKSDLIICLGTSLQIMPVGNYPLLTKKNNGIIVIVNLQKTRLDDQADLVIHAKLDLVFEILANKMSLQVPRKIEINLKLDNDDDKNNFLLKVKNHVIDSAYVNHQESKS</sequence>
<comment type="similarity">
    <text evidence="6">Belongs to the sirtuin family. Class IV subfamily.</text>
</comment>
<dbReference type="Gene3D" id="3.40.50.1220">
    <property type="entry name" value="TPP-binding domain"/>
    <property type="match status" value="1"/>
</dbReference>
<evidence type="ECO:0000256" key="7">
    <source>
        <dbReference type="PROSITE-ProRule" id="PRU00236"/>
    </source>
</evidence>
<dbReference type="EC" id="2.3.1.286" evidence="1"/>
<dbReference type="SUPFAM" id="SSF52467">
    <property type="entry name" value="DHS-like NAD/FAD-binding domain"/>
    <property type="match status" value="1"/>
</dbReference>
<dbReference type="GO" id="GO:0070403">
    <property type="term" value="F:NAD+ binding"/>
    <property type="evidence" value="ECO:0007669"/>
    <property type="project" value="InterPro"/>
</dbReference>
<dbReference type="EMBL" id="CAJNOC010000284">
    <property type="protein sequence ID" value="CAF0738812.1"/>
    <property type="molecule type" value="Genomic_DNA"/>
</dbReference>
<reference evidence="9" key="1">
    <citation type="submission" date="2021-02" db="EMBL/GenBank/DDBJ databases">
        <authorList>
            <person name="Nowell W R."/>
        </authorList>
    </citation>
    <scope>NUCLEOTIDE SEQUENCE</scope>
    <source>
        <strain evidence="9">Ploen Becks lab</strain>
    </source>
</reference>
<dbReference type="GO" id="GO:0046969">
    <property type="term" value="F:histone H3K9 deacetylase activity, NAD-dependent"/>
    <property type="evidence" value="ECO:0007669"/>
    <property type="project" value="TreeGrafter"/>
</dbReference>
<feature type="binding site" evidence="7">
    <location>
        <position position="175"/>
    </location>
    <ligand>
        <name>Zn(2+)</name>
        <dbReference type="ChEBI" id="CHEBI:29105"/>
    </ligand>
</feature>
<feature type="domain" description="Deacetylase sirtuin-type" evidence="8">
    <location>
        <begin position="27"/>
        <end position="282"/>
    </location>
</feature>
<keyword evidence="3 7" id="KW-0479">Metal-binding</keyword>
<evidence type="ECO:0000259" key="8">
    <source>
        <dbReference type="PROSITE" id="PS50305"/>
    </source>
</evidence>
<gene>
    <name evidence="9" type="ORF">OXX778_LOCUS3277</name>
</gene>
<protein>
    <recommendedName>
        <fullName evidence="1">protein acetyllysine N-acetyltransferase</fullName>
        <ecNumber evidence="1">2.3.1.286</ecNumber>
    </recommendedName>
</protein>
<dbReference type="Pfam" id="PF02146">
    <property type="entry name" value="SIR2"/>
    <property type="match status" value="1"/>
</dbReference>
<dbReference type="InterPro" id="IPR003000">
    <property type="entry name" value="Sirtuin"/>
</dbReference>
<evidence type="ECO:0000313" key="10">
    <source>
        <dbReference type="Proteomes" id="UP000663879"/>
    </source>
</evidence>
<dbReference type="FunFam" id="3.40.50.1220:FF:000038">
    <property type="entry name" value="NAD-dependent protein deacetylase sirtuin-6 isoform X2"/>
    <property type="match status" value="1"/>
</dbReference>
<feature type="binding site" evidence="7">
    <location>
        <position position="141"/>
    </location>
    <ligand>
        <name>Zn(2+)</name>
        <dbReference type="ChEBI" id="CHEBI:29105"/>
    </ligand>
</feature>
<feature type="binding site" evidence="7">
    <location>
        <position position="166"/>
    </location>
    <ligand>
        <name>Zn(2+)</name>
        <dbReference type="ChEBI" id="CHEBI:29105"/>
    </ligand>
</feature>
<evidence type="ECO:0000256" key="2">
    <source>
        <dbReference type="ARBA" id="ARBA00022679"/>
    </source>
</evidence>
<keyword evidence="4 7" id="KW-0862">Zinc</keyword>
<accession>A0A813NMT3</accession>
<evidence type="ECO:0000256" key="5">
    <source>
        <dbReference type="ARBA" id="ARBA00023027"/>
    </source>
</evidence>
<dbReference type="Proteomes" id="UP000663879">
    <property type="component" value="Unassembled WGS sequence"/>
</dbReference>
<evidence type="ECO:0000256" key="6">
    <source>
        <dbReference type="ARBA" id="ARBA00038170"/>
    </source>
</evidence>
<evidence type="ECO:0000313" key="9">
    <source>
        <dbReference type="EMBL" id="CAF0738812.1"/>
    </source>
</evidence>
<dbReference type="InterPro" id="IPR029035">
    <property type="entry name" value="DHS-like_NAD/FAD-binding_dom"/>
</dbReference>
<proteinExistence type="inferred from homology"/>
<name>A0A813NMT3_9BILA</name>
<dbReference type="GO" id="GO:0005634">
    <property type="term" value="C:nucleus"/>
    <property type="evidence" value="ECO:0007669"/>
    <property type="project" value="TreeGrafter"/>
</dbReference>
<dbReference type="Gene3D" id="2.20.28.200">
    <property type="match status" value="1"/>
</dbReference>
<keyword evidence="5" id="KW-0520">NAD</keyword>
<dbReference type="PANTHER" id="PTHR11085:SF12">
    <property type="entry name" value="NAD-DEPENDENT PROTEIN DEACYLASE SIRTUIN-6"/>
    <property type="match status" value="1"/>
</dbReference>
<dbReference type="PANTHER" id="PTHR11085">
    <property type="entry name" value="NAD-DEPENDENT PROTEIN DEACYLASE SIRTUIN-5, MITOCHONDRIAL-RELATED"/>
    <property type="match status" value="1"/>
</dbReference>
<comment type="caution">
    <text evidence="9">The sequence shown here is derived from an EMBL/GenBank/DDBJ whole genome shotgun (WGS) entry which is preliminary data.</text>
</comment>
<dbReference type="OrthoDB" id="2919105at2759"/>
<dbReference type="AlphaFoldDB" id="A0A813NMT3"/>
<dbReference type="GO" id="GO:0000122">
    <property type="term" value="P:negative regulation of transcription by RNA polymerase II"/>
    <property type="evidence" value="ECO:0007669"/>
    <property type="project" value="TreeGrafter"/>
</dbReference>